<gene>
    <name evidence="2" type="ORF">Tci_035204</name>
</gene>
<dbReference type="EMBL" id="BKCJ010004811">
    <property type="protein sequence ID" value="GEU63226.1"/>
    <property type="molecule type" value="Genomic_DNA"/>
</dbReference>
<name>A0A6L2LN34_TANCI</name>
<feature type="compositionally biased region" description="Basic and acidic residues" evidence="1">
    <location>
        <begin position="77"/>
        <end position="96"/>
    </location>
</feature>
<dbReference type="AlphaFoldDB" id="A0A6L2LN34"/>
<reference evidence="2" key="1">
    <citation type="journal article" date="2019" name="Sci. Rep.">
        <title>Draft genome of Tanacetum cinerariifolium, the natural source of mosquito coil.</title>
        <authorList>
            <person name="Yamashiro T."/>
            <person name="Shiraishi A."/>
            <person name="Satake H."/>
            <person name="Nakayama K."/>
        </authorList>
    </citation>
    <scope>NUCLEOTIDE SEQUENCE</scope>
</reference>
<comment type="caution">
    <text evidence="2">The sequence shown here is derived from an EMBL/GenBank/DDBJ whole genome shotgun (WGS) entry which is preliminary data.</text>
</comment>
<proteinExistence type="predicted"/>
<protein>
    <submittedName>
        <fullName evidence="2">Uncharacterized protein</fullName>
    </submittedName>
</protein>
<evidence type="ECO:0000256" key="1">
    <source>
        <dbReference type="SAM" id="MobiDB-lite"/>
    </source>
</evidence>
<accession>A0A6L2LN34</accession>
<sequence length="102" mass="11926">MNFVSKFLGTVRFRNDHIARFMDSDVVPTASPVFPNATVVTPYRRRKGKEVMVESETLKKQNVQEQLDTQVARDLEEQLEREDQRRSEQIARDAKIARNYAK</sequence>
<feature type="region of interest" description="Disordered" evidence="1">
    <location>
        <begin position="77"/>
        <end position="102"/>
    </location>
</feature>
<organism evidence="2">
    <name type="scientific">Tanacetum cinerariifolium</name>
    <name type="common">Dalmatian daisy</name>
    <name type="synonym">Chrysanthemum cinerariifolium</name>
    <dbReference type="NCBI Taxonomy" id="118510"/>
    <lineage>
        <taxon>Eukaryota</taxon>
        <taxon>Viridiplantae</taxon>
        <taxon>Streptophyta</taxon>
        <taxon>Embryophyta</taxon>
        <taxon>Tracheophyta</taxon>
        <taxon>Spermatophyta</taxon>
        <taxon>Magnoliopsida</taxon>
        <taxon>eudicotyledons</taxon>
        <taxon>Gunneridae</taxon>
        <taxon>Pentapetalae</taxon>
        <taxon>asterids</taxon>
        <taxon>campanulids</taxon>
        <taxon>Asterales</taxon>
        <taxon>Asteraceae</taxon>
        <taxon>Asteroideae</taxon>
        <taxon>Anthemideae</taxon>
        <taxon>Anthemidinae</taxon>
        <taxon>Tanacetum</taxon>
    </lineage>
</organism>
<evidence type="ECO:0000313" key="2">
    <source>
        <dbReference type="EMBL" id="GEU63226.1"/>
    </source>
</evidence>